<gene>
    <name evidence="2" type="ORF">CUR178_06868</name>
</gene>
<dbReference type="RefSeq" id="XP_067694932.1">
    <property type="nucleotide sequence ID" value="XM_067838519.1"/>
</dbReference>
<feature type="compositionally biased region" description="Low complexity" evidence="1">
    <location>
        <begin position="821"/>
        <end position="833"/>
    </location>
</feature>
<dbReference type="Proteomes" id="UP000674179">
    <property type="component" value="Chromosome 11"/>
</dbReference>
<evidence type="ECO:0000313" key="2">
    <source>
        <dbReference type="EMBL" id="KAG5483871.1"/>
    </source>
</evidence>
<feature type="compositionally biased region" description="Low complexity" evidence="1">
    <location>
        <begin position="126"/>
        <end position="140"/>
    </location>
</feature>
<comment type="caution">
    <text evidence="2">The sequence shown here is derived from an EMBL/GenBank/DDBJ whole genome shotgun (WGS) entry which is preliminary data.</text>
</comment>
<reference evidence="2 3" key="1">
    <citation type="submission" date="2021-02" db="EMBL/GenBank/DDBJ databases">
        <title>Leishmania (Mundinia) enrietti genome sequencing and assembly.</title>
        <authorList>
            <person name="Almutairi H."/>
            <person name="Gatherer D."/>
        </authorList>
    </citation>
    <scope>NUCLEOTIDE SEQUENCE [LARGE SCALE GENOMIC DNA]</scope>
    <source>
        <strain evidence="2">CUR178</strain>
    </source>
</reference>
<dbReference type="GeneID" id="94174029"/>
<feature type="compositionally biased region" description="Low complexity" evidence="1">
    <location>
        <begin position="259"/>
        <end position="278"/>
    </location>
</feature>
<dbReference type="EMBL" id="JAFHKP010000011">
    <property type="protein sequence ID" value="KAG5483871.1"/>
    <property type="molecule type" value="Genomic_DNA"/>
</dbReference>
<feature type="region of interest" description="Disordered" evidence="1">
    <location>
        <begin position="248"/>
        <end position="278"/>
    </location>
</feature>
<sequence>MKKRCMESMCAGAVMIQHASERNHRRPHADTPYGVQHSRHASGVVGGSGLSRRVPPVSTTVLSHSSLSSPSSSGGVPYAAALWLPRVVKSPTRSCTTSTLVPSASALRSLTVGHLADALTGRRALSTSASSSGSTEEVSAPAAAKRSHESIAALSTGDTAGASNTPVDPALLAEIRATLERQVDKTWLPVSDLYAALPLRMRRSYVKPHKSLTHVLQKCAHELGVSLSITGVYYAKGNMPSAATASIDRAPGAAPMDGSANNPSKSSSSSAMKEARAAAVNANADADSVVRAAVQTPPDPSSQPMGATVLEGTCSISKAMGPVDFFFDVGLHEIPNPPRDFDATPSALVVDGTHSSANGSVISLRDFVSHIPPFFVPVKEVVANMPGYTAEHLEVYLNVKPLELVTVAGERYVRLYGSFGCLSLSGSEVSEKRFARYRPNVALVAALEAAFEGTYDRWMPLPELLRRVGPDVAGQLPYHGPAAIIYFAQMQHRFAFAVRQVPTAGVDAEGAPSSPQFSTEAAVLLRKPGYSGLEAHSTPTPKSFQVLINLVPDDKQVDIDVVRCQLTSEVRAELSSYYGGLEGFFAAHKPVFFVPPEMPTVVMRMRYRLRTQRAKLPLEEQLRIATDARDKGRIRVLRRKIAFRDNPSHPLHDPENLAKELSKHLPRRGFVSLRIFLKRNVPEELVMYMPKRIRSFFNNYPQYFTQFEYQSAGTWCVCRPDQPLPRGVIRQNFNDGDLLRLIAEFLQQRGARAASTIHTNLPFGAQEVIRRRYGGVYFFVIRYPQYFSVVLKTDRDNLKSSAVVHLIQVPTQELSDAAMQASAESSNNPNAPSCGSDDHDDGDDDDDIDDGLD</sequence>
<dbReference type="AlphaFoldDB" id="A0A836GYZ2"/>
<organism evidence="2 3">
    <name type="scientific">Leishmania enriettii</name>
    <dbReference type="NCBI Taxonomy" id="5663"/>
    <lineage>
        <taxon>Eukaryota</taxon>
        <taxon>Discoba</taxon>
        <taxon>Euglenozoa</taxon>
        <taxon>Kinetoplastea</taxon>
        <taxon>Metakinetoplastina</taxon>
        <taxon>Trypanosomatida</taxon>
        <taxon>Trypanosomatidae</taxon>
        <taxon>Leishmaniinae</taxon>
        <taxon>Leishmania</taxon>
    </lineage>
</organism>
<feature type="region of interest" description="Disordered" evidence="1">
    <location>
        <begin position="815"/>
        <end position="853"/>
    </location>
</feature>
<accession>A0A836GYZ2</accession>
<keyword evidence="3" id="KW-1185">Reference proteome</keyword>
<dbReference type="OrthoDB" id="272028at2759"/>
<feature type="compositionally biased region" description="Acidic residues" evidence="1">
    <location>
        <begin position="838"/>
        <end position="853"/>
    </location>
</feature>
<evidence type="ECO:0000313" key="3">
    <source>
        <dbReference type="Proteomes" id="UP000674179"/>
    </source>
</evidence>
<protein>
    <submittedName>
        <fullName evidence="2">Uncharacterized protein</fullName>
    </submittedName>
</protein>
<feature type="region of interest" description="Disordered" evidence="1">
    <location>
        <begin position="124"/>
        <end position="150"/>
    </location>
</feature>
<proteinExistence type="predicted"/>
<dbReference type="KEGG" id="lenr:94174029"/>
<name>A0A836GYZ2_LEIEN</name>
<evidence type="ECO:0000256" key="1">
    <source>
        <dbReference type="SAM" id="MobiDB-lite"/>
    </source>
</evidence>